<accession>A0A0F0I6C9</accession>
<comment type="cofactor">
    <cofactor evidence="1">
        <name>FAD</name>
        <dbReference type="ChEBI" id="CHEBI:57692"/>
    </cofactor>
</comment>
<keyword evidence="3" id="KW-0274">FAD</keyword>
<dbReference type="PANTHER" id="PTHR43004:SF19">
    <property type="entry name" value="BINDING MONOOXYGENASE, PUTATIVE (JCVI)-RELATED"/>
    <property type="match status" value="1"/>
</dbReference>
<feature type="transmembrane region" description="Helical" evidence="5">
    <location>
        <begin position="15"/>
        <end position="36"/>
    </location>
</feature>
<dbReference type="GO" id="GO:0071949">
    <property type="term" value="F:FAD binding"/>
    <property type="evidence" value="ECO:0007669"/>
    <property type="project" value="InterPro"/>
</dbReference>
<proteinExistence type="predicted"/>
<keyword evidence="5" id="KW-0472">Membrane</keyword>
<protein>
    <recommendedName>
        <fullName evidence="6">FAD-binding domain-containing protein</fullName>
    </recommendedName>
</protein>
<dbReference type="GO" id="GO:0016709">
    <property type="term" value="F:oxidoreductase activity, acting on paired donors, with incorporation or reduction of molecular oxygen, NAD(P)H as one donor, and incorporation of one atom of oxygen"/>
    <property type="evidence" value="ECO:0007669"/>
    <property type="project" value="UniProtKB-ARBA"/>
</dbReference>
<dbReference type="STRING" id="1403190.A0A0F0I6C9"/>
<dbReference type="InterPro" id="IPR036188">
    <property type="entry name" value="FAD/NAD-bd_sf"/>
</dbReference>
<organism evidence="7 8">
    <name type="scientific">Aspergillus parasiticus (strain ATCC 56775 / NRRL 5862 / SRRC 143 / SU-1)</name>
    <dbReference type="NCBI Taxonomy" id="1403190"/>
    <lineage>
        <taxon>Eukaryota</taxon>
        <taxon>Fungi</taxon>
        <taxon>Dikarya</taxon>
        <taxon>Ascomycota</taxon>
        <taxon>Pezizomycotina</taxon>
        <taxon>Eurotiomycetes</taxon>
        <taxon>Eurotiomycetidae</taxon>
        <taxon>Eurotiales</taxon>
        <taxon>Aspergillaceae</taxon>
        <taxon>Aspergillus</taxon>
        <taxon>Aspergillus subgen. Circumdati</taxon>
    </lineage>
</organism>
<evidence type="ECO:0000256" key="4">
    <source>
        <dbReference type="ARBA" id="ARBA00023002"/>
    </source>
</evidence>
<dbReference type="EMBL" id="JZEE01000574">
    <property type="protein sequence ID" value="KJK63314.1"/>
    <property type="molecule type" value="Genomic_DNA"/>
</dbReference>
<dbReference type="InterPro" id="IPR050641">
    <property type="entry name" value="RIFMO-like"/>
</dbReference>
<keyword evidence="4" id="KW-0560">Oxidoreductase</keyword>
<reference evidence="7 8" key="1">
    <citation type="submission" date="2015-02" db="EMBL/GenBank/DDBJ databases">
        <title>Draft genome sequence of Aspergillus parasiticus SU-1.</title>
        <authorList>
            <person name="Yu J."/>
            <person name="Fedorova N."/>
            <person name="Yin Y."/>
            <person name="Losada L."/>
            <person name="Zafar N."/>
            <person name="Taujale R."/>
            <person name="Ehrlich K.C."/>
            <person name="Bhatnagar D."/>
            <person name="Cleveland T.E."/>
            <person name="Bennett J.W."/>
            <person name="Nierman W.C."/>
        </authorList>
    </citation>
    <scope>NUCLEOTIDE SEQUENCE [LARGE SCALE GENOMIC DNA]</scope>
    <source>
        <strain evidence="8">ATCC 56775 / NRRL 5862 / SRRC 143 / SU-1</strain>
    </source>
</reference>
<dbReference type="Gene3D" id="3.30.9.10">
    <property type="entry name" value="D-Amino Acid Oxidase, subunit A, domain 2"/>
    <property type="match status" value="1"/>
</dbReference>
<dbReference type="SUPFAM" id="SSF51905">
    <property type="entry name" value="FAD/NAD(P)-binding domain"/>
    <property type="match status" value="1"/>
</dbReference>
<keyword evidence="2" id="KW-0285">Flavoprotein</keyword>
<keyword evidence="5" id="KW-1133">Transmembrane helix</keyword>
<evidence type="ECO:0000259" key="6">
    <source>
        <dbReference type="Pfam" id="PF01494"/>
    </source>
</evidence>
<keyword evidence="5" id="KW-0812">Transmembrane</keyword>
<name>A0A0F0I6C9_ASPPU</name>
<dbReference type="OrthoDB" id="2690153at2759"/>
<evidence type="ECO:0000256" key="1">
    <source>
        <dbReference type="ARBA" id="ARBA00001974"/>
    </source>
</evidence>
<evidence type="ECO:0000313" key="7">
    <source>
        <dbReference type="EMBL" id="KJK63314.1"/>
    </source>
</evidence>
<dbReference type="PRINTS" id="PR00420">
    <property type="entry name" value="RNGMNOXGNASE"/>
</dbReference>
<evidence type="ECO:0000256" key="3">
    <source>
        <dbReference type="ARBA" id="ARBA00022827"/>
    </source>
</evidence>
<feature type="domain" description="FAD-binding" evidence="6">
    <location>
        <begin position="12"/>
        <end position="364"/>
    </location>
</feature>
<sequence>MSPVQDTLDHDDVPILIIGSGPCGLLLAFMLARLGVRSLIVERYPTRLDAPKAHALSPRSLELCRQFGLDVNKIRNIGATREDAHWVNFVTSLSGKLVGRLPYERMDAEVLNDTPTMIHNIPQPEFEDLIARELPSHDLVEVRKNHSFVRLENRSDCVLASIEDRSTQRVYTVRCTYLVGCDGAKSAVRRFLGIESEGEDSYETMMTIHINANMSPVIKERVGMLHWVIDPEVSGFIIGYDLSGNQVLICNFDSTKHPVESWNESLCRKVVNAAIGTNVPYDVLSYRPWILSRKVAKAYRVNRVFLAGDAAHSFPPTGGLGLNSGLGDVHNLAYKLAAVLHGLGGDSLLDSYEFDRRHVAMVNSQQSVKNGKQIFGLLKAFGTTDSNMEVARRNLYRNIEDRHAMKDINQGIENQREHFDNLGLHIGYIYGDHRIPENASIYRPVCIRGGRLPHAWIRLYSQEETALSPIDSSYVAELSPKEVEMKRYSTLDLCTFDAFTLIADRGTALHWKRTLKEMCECLPAGISNKLKIRLVIRGSDFDLQPGKNGEDWVQLTKLYDGNAILVRPDQHILECFKFPAGHSGLLKVLREHLAWDTVVPDWHKVDSVL</sequence>
<dbReference type="InterPro" id="IPR002938">
    <property type="entry name" value="FAD-bd"/>
</dbReference>
<dbReference type="Gene3D" id="3.40.30.120">
    <property type="match status" value="1"/>
</dbReference>
<gene>
    <name evidence="7" type="ORF">P875_00033821</name>
</gene>
<evidence type="ECO:0000313" key="8">
    <source>
        <dbReference type="Proteomes" id="UP000033540"/>
    </source>
</evidence>
<comment type="caution">
    <text evidence="7">The sequence shown here is derived from an EMBL/GenBank/DDBJ whole genome shotgun (WGS) entry which is preliminary data.</text>
</comment>
<dbReference type="Gene3D" id="3.50.50.60">
    <property type="entry name" value="FAD/NAD(P)-binding domain"/>
    <property type="match status" value="1"/>
</dbReference>
<evidence type="ECO:0000256" key="2">
    <source>
        <dbReference type="ARBA" id="ARBA00022630"/>
    </source>
</evidence>
<evidence type="ECO:0000256" key="5">
    <source>
        <dbReference type="SAM" id="Phobius"/>
    </source>
</evidence>
<dbReference type="Pfam" id="PF01494">
    <property type="entry name" value="FAD_binding_3"/>
    <property type="match status" value="1"/>
</dbReference>
<dbReference type="Proteomes" id="UP000033540">
    <property type="component" value="Unassembled WGS sequence"/>
</dbReference>
<dbReference type="PANTHER" id="PTHR43004">
    <property type="entry name" value="TRK SYSTEM POTASSIUM UPTAKE PROTEIN"/>
    <property type="match status" value="1"/>
</dbReference>
<dbReference type="AlphaFoldDB" id="A0A0F0I6C9"/>